<accession>A0A1G5RQ81</accession>
<comment type="subcellular location">
    <subcellularLocation>
        <location evidence="1 12">Cell membrane</location>
        <topology evidence="1 12">Multi-pass membrane protein</topology>
    </subcellularLocation>
</comment>
<dbReference type="GO" id="GO:0008808">
    <property type="term" value="F:cardiolipin synthase activity"/>
    <property type="evidence" value="ECO:0007669"/>
    <property type="project" value="UniProtKB-UniRule"/>
</dbReference>
<dbReference type="Gene3D" id="3.30.870.10">
    <property type="entry name" value="Endonuclease Chain A"/>
    <property type="match status" value="2"/>
</dbReference>
<sequence length="519" mass="59627">MDKLIRRSVVALVLAAVGFLIYEAYILLIQSTFFEQAFLAGLRTFINWGFAIYIFLIGIVILVENKNPSKTISWLLVLYLLPFVGFVFYILFGGHYRERYRTKQKRSGDYPRSNMENAAEIQKEIMDYIELFRGEEDAVNNRMVNLLLKNSNAPFTINNKIEVLTNGEATFDRIFERIRAAKAHVHVEFFIIRNDELGNDFKDLLIQKAREGVAVRLIYDSVGCWKLGKAYIEALKNGGVEVYPFFPVTFPVLSRELNYRNHRKIVIVDGHTGFLGGHNVGDEYLGKMQLGFWRDTHIMMEGEAVYSLQDVFLNDWAFVSGKDVKPHSMFPKLANYGETMTQVISSGPDSDWKTILQAYFVMISSAEDRIWIASPYLVPEESIRMGLITAALSGVDVRIIIPSKPDHFFVFWSTQDNLEELLEAGVKVYEYQKGFIHSKILLMDGVAASVGTANLDIRSLEMNFEVNAFIYDPQVVRRLEEDFYKDMENSTLLCYEAFKKRPFRRKLLEAVGRLVSPLQ</sequence>
<keyword evidence="11 12" id="KW-1208">Phospholipid metabolism</keyword>
<keyword evidence="4 12" id="KW-0808">Transferase</keyword>
<evidence type="ECO:0000256" key="3">
    <source>
        <dbReference type="ARBA" id="ARBA00022516"/>
    </source>
</evidence>
<keyword evidence="16" id="KW-1185">Reference proteome</keyword>
<proteinExistence type="inferred from homology"/>
<evidence type="ECO:0000256" key="12">
    <source>
        <dbReference type="HAMAP-Rule" id="MF_01916"/>
    </source>
</evidence>
<dbReference type="SUPFAM" id="SSF56024">
    <property type="entry name" value="Phospholipase D/nuclease"/>
    <property type="match status" value="2"/>
</dbReference>
<evidence type="ECO:0000256" key="9">
    <source>
        <dbReference type="ARBA" id="ARBA00023136"/>
    </source>
</evidence>
<evidence type="ECO:0000256" key="8">
    <source>
        <dbReference type="ARBA" id="ARBA00023098"/>
    </source>
</evidence>
<keyword evidence="6" id="KW-0677">Repeat</keyword>
<dbReference type="CDD" id="cd09110">
    <property type="entry name" value="PLDc_CLS_1"/>
    <property type="match status" value="1"/>
</dbReference>
<organism evidence="15 16">
    <name type="scientific">Acidaminobacter hydrogenoformans DSM 2784</name>
    <dbReference type="NCBI Taxonomy" id="1120920"/>
    <lineage>
        <taxon>Bacteria</taxon>
        <taxon>Bacillati</taxon>
        <taxon>Bacillota</taxon>
        <taxon>Clostridia</taxon>
        <taxon>Peptostreptococcales</taxon>
        <taxon>Acidaminobacteraceae</taxon>
        <taxon>Acidaminobacter</taxon>
    </lineage>
</organism>
<keyword evidence="8 12" id="KW-0443">Lipid metabolism</keyword>
<reference evidence="15 16" key="1">
    <citation type="submission" date="2016-10" db="EMBL/GenBank/DDBJ databases">
        <authorList>
            <person name="de Groot N.N."/>
        </authorList>
    </citation>
    <scope>NUCLEOTIDE SEQUENCE [LARGE SCALE GENOMIC DNA]</scope>
    <source>
        <strain evidence="15 16">DSM 2784</strain>
    </source>
</reference>
<dbReference type="Pfam" id="PF13396">
    <property type="entry name" value="PLDc_N"/>
    <property type="match status" value="1"/>
</dbReference>
<feature type="transmembrane region" description="Helical" evidence="12">
    <location>
        <begin position="75"/>
        <end position="96"/>
    </location>
</feature>
<keyword evidence="10 12" id="KW-0594">Phospholipid biosynthesis</keyword>
<feature type="active site" evidence="12">
    <location>
        <position position="262"/>
    </location>
</feature>
<feature type="active site" evidence="12">
    <location>
        <position position="264"/>
    </location>
</feature>
<dbReference type="OrthoDB" id="9762009at2"/>
<dbReference type="FunFam" id="3.30.870.10:FF:000014">
    <property type="entry name" value="Cardiolipin synthase"/>
    <property type="match status" value="1"/>
</dbReference>
<evidence type="ECO:0000256" key="5">
    <source>
        <dbReference type="ARBA" id="ARBA00022692"/>
    </source>
</evidence>
<dbReference type="InterPro" id="IPR025202">
    <property type="entry name" value="PLD-like_dom"/>
</dbReference>
<evidence type="ECO:0000256" key="10">
    <source>
        <dbReference type="ARBA" id="ARBA00023209"/>
    </source>
</evidence>
<dbReference type="RefSeq" id="WP_092588927.1">
    <property type="nucleotide sequence ID" value="NZ_FMWL01000001.1"/>
</dbReference>
<keyword evidence="9 12" id="KW-0472">Membrane</keyword>
<feature type="active site" evidence="12">
    <location>
        <position position="439"/>
    </location>
</feature>
<dbReference type="PANTHER" id="PTHR21248:SF20">
    <property type="entry name" value="CARDIOLIPIN SYNTHASE YWIE-RELATED"/>
    <property type="match status" value="1"/>
</dbReference>
<dbReference type="InterPro" id="IPR022924">
    <property type="entry name" value="Cardiolipin_synthase"/>
</dbReference>
<evidence type="ECO:0000259" key="14">
    <source>
        <dbReference type="PROSITE" id="PS50035"/>
    </source>
</evidence>
<keyword evidence="5 12" id="KW-0812">Transmembrane</keyword>
<dbReference type="Pfam" id="PF13091">
    <property type="entry name" value="PLDc_2"/>
    <property type="match status" value="2"/>
</dbReference>
<name>A0A1G5RQ81_9FIRM</name>
<evidence type="ECO:0000313" key="15">
    <source>
        <dbReference type="EMBL" id="SCZ76164.1"/>
    </source>
</evidence>
<feature type="active site" evidence="12">
    <location>
        <position position="437"/>
    </location>
</feature>
<evidence type="ECO:0000256" key="7">
    <source>
        <dbReference type="ARBA" id="ARBA00022989"/>
    </source>
</evidence>
<dbReference type="AlphaFoldDB" id="A0A1G5RQ81"/>
<dbReference type="InterPro" id="IPR027379">
    <property type="entry name" value="CLS_N"/>
</dbReference>
<dbReference type="GO" id="GO:0005886">
    <property type="term" value="C:plasma membrane"/>
    <property type="evidence" value="ECO:0007669"/>
    <property type="project" value="UniProtKB-SubCell"/>
</dbReference>
<evidence type="ECO:0000313" key="16">
    <source>
        <dbReference type="Proteomes" id="UP000199208"/>
    </source>
</evidence>
<dbReference type="InterPro" id="IPR001736">
    <property type="entry name" value="PLipase_D/transphosphatidylase"/>
</dbReference>
<dbReference type="EMBL" id="FMWL01000001">
    <property type="protein sequence ID" value="SCZ76164.1"/>
    <property type="molecule type" value="Genomic_DNA"/>
</dbReference>
<dbReference type="PANTHER" id="PTHR21248">
    <property type="entry name" value="CARDIOLIPIN SYNTHASE"/>
    <property type="match status" value="1"/>
</dbReference>
<dbReference type="STRING" id="1120920.SAMN03080599_00100"/>
<feature type="active site" evidence="12">
    <location>
        <position position="444"/>
    </location>
</feature>
<keyword evidence="7 12" id="KW-1133">Transmembrane helix</keyword>
<dbReference type="InterPro" id="IPR030874">
    <property type="entry name" value="Cardiolipin_synth_Firmi"/>
</dbReference>
<evidence type="ECO:0000256" key="13">
    <source>
        <dbReference type="NCBIfam" id="TIGR04265"/>
    </source>
</evidence>
<dbReference type="PROSITE" id="PS50035">
    <property type="entry name" value="PLD"/>
    <property type="match status" value="2"/>
</dbReference>
<gene>
    <name evidence="15" type="ORF">SAMN03080599_00100</name>
</gene>
<evidence type="ECO:0000256" key="2">
    <source>
        <dbReference type="ARBA" id="ARBA00022475"/>
    </source>
</evidence>
<feature type="domain" description="PLD phosphodiesterase" evidence="14">
    <location>
        <begin position="257"/>
        <end position="284"/>
    </location>
</feature>
<dbReference type="EC" id="2.7.8.-" evidence="12 13"/>
<evidence type="ECO:0000256" key="6">
    <source>
        <dbReference type="ARBA" id="ARBA00022737"/>
    </source>
</evidence>
<comment type="similarity">
    <text evidence="12">Belongs to the phospholipase D family. Cardiolipin synthase subfamily.</text>
</comment>
<dbReference type="NCBIfam" id="TIGR04265">
    <property type="entry name" value="bac_cardiolipin"/>
    <property type="match status" value="1"/>
</dbReference>
<feature type="domain" description="PLD phosphodiesterase" evidence="14">
    <location>
        <begin position="432"/>
        <end position="459"/>
    </location>
</feature>
<dbReference type="HAMAP" id="MF_01916">
    <property type="entry name" value="Cardiolipin_synth_Cls"/>
    <property type="match status" value="1"/>
</dbReference>
<feature type="transmembrane region" description="Helical" evidence="12">
    <location>
        <begin position="45"/>
        <end position="63"/>
    </location>
</feature>
<evidence type="ECO:0000256" key="1">
    <source>
        <dbReference type="ARBA" id="ARBA00004651"/>
    </source>
</evidence>
<feature type="active site" evidence="12">
    <location>
        <position position="269"/>
    </location>
</feature>
<dbReference type="Proteomes" id="UP000199208">
    <property type="component" value="Unassembled WGS sequence"/>
</dbReference>
<evidence type="ECO:0000256" key="4">
    <source>
        <dbReference type="ARBA" id="ARBA00022679"/>
    </source>
</evidence>
<dbReference type="GO" id="GO:0032049">
    <property type="term" value="P:cardiolipin biosynthetic process"/>
    <property type="evidence" value="ECO:0007669"/>
    <property type="project" value="UniProtKB-UniRule"/>
</dbReference>
<dbReference type="CDD" id="cd09112">
    <property type="entry name" value="PLDc_CLS_2"/>
    <property type="match status" value="1"/>
</dbReference>
<evidence type="ECO:0000256" key="11">
    <source>
        <dbReference type="ARBA" id="ARBA00023264"/>
    </source>
</evidence>
<dbReference type="SMART" id="SM00155">
    <property type="entry name" value="PLDc"/>
    <property type="match status" value="2"/>
</dbReference>
<comment type="function">
    <text evidence="12">Catalyzes the reversible phosphatidyl group transfer from one phosphatidylglycerol molecule to another to form cardiolipin (CL) (diphosphatidylglycerol) and glycerol.</text>
</comment>
<comment type="catalytic activity">
    <reaction evidence="12">
        <text>2 a 1,2-diacyl-sn-glycero-3-phospho-(1'-sn-glycerol) = a cardiolipin + glycerol</text>
        <dbReference type="Rhea" id="RHEA:31451"/>
        <dbReference type="ChEBI" id="CHEBI:17754"/>
        <dbReference type="ChEBI" id="CHEBI:62237"/>
        <dbReference type="ChEBI" id="CHEBI:64716"/>
    </reaction>
</comment>
<feature type="transmembrane region" description="Helical" evidence="12">
    <location>
        <begin position="12"/>
        <end position="33"/>
    </location>
</feature>
<protein>
    <recommendedName>
        <fullName evidence="12 13">Cardiolipin synthase</fullName>
        <shortName evidence="12">CL synthase</shortName>
        <ecNumber evidence="12 13">2.7.8.-</ecNumber>
    </recommendedName>
</protein>
<keyword evidence="2 12" id="KW-1003">Cell membrane</keyword>
<keyword evidence="3 12" id="KW-0444">Lipid biosynthesis</keyword>